<dbReference type="PANTHER" id="PTHR43329">
    <property type="entry name" value="EPOXIDE HYDROLASE"/>
    <property type="match status" value="1"/>
</dbReference>
<dbReference type="AlphaFoldDB" id="A0A3Q0ISN3"/>
<dbReference type="GO" id="GO:0004301">
    <property type="term" value="F:epoxide hydrolase activity"/>
    <property type="evidence" value="ECO:0007669"/>
    <property type="project" value="UniProtKB-ARBA"/>
</dbReference>
<keyword evidence="2" id="KW-1133">Transmembrane helix</keyword>
<protein>
    <submittedName>
        <fullName evidence="5">Uncharacterized protein LOC103506643</fullName>
    </submittedName>
</protein>
<dbReference type="SUPFAM" id="SSF53474">
    <property type="entry name" value="alpha/beta-Hydrolases"/>
    <property type="match status" value="1"/>
</dbReference>
<keyword evidence="2" id="KW-0812">Transmembrane</keyword>
<evidence type="ECO:0000256" key="2">
    <source>
        <dbReference type="SAM" id="Phobius"/>
    </source>
</evidence>
<dbReference type="Pfam" id="PF00561">
    <property type="entry name" value="Abhydrolase_1"/>
    <property type="match status" value="1"/>
</dbReference>
<evidence type="ECO:0000313" key="5">
    <source>
        <dbReference type="RefSeq" id="XP_026677365.1"/>
    </source>
</evidence>
<feature type="domain" description="AB hydrolase-1" evidence="3">
    <location>
        <begin position="81"/>
        <end position="196"/>
    </location>
</feature>
<feature type="transmembrane region" description="Helical" evidence="2">
    <location>
        <begin position="12"/>
        <end position="30"/>
    </location>
</feature>
<dbReference type="STRING" id="121845.A0A3Q0ISN3"/>
<dbReference type="Gene3D" id="3.40.50.1820">
    <property type="entry name" value="alpha/beta hydrolase"/>
    <property type="match status" value="1"/>
</dbReference>
<feature type="compositionally biased region" description="Basic and acidic residues" evidence="1">
    <location>
        <begin position="429"/>
        <end position="470"/>
    </location>
</feature>
<gene>
    <name evidence="5" type="primary">LOC103506643</name>
</gene>
<dbReference type="InterPro" id="IPR029058">
    <property type="entry name" value="AB_hydrolase_fold"/>
</dbReference>
<dbReference type="PaxDb" id="121845-A0A3Q0ISN3"/>
<dbReference type="GeneID" id="103506643"/>
<evidence type="ECO:0000313" key="4">
    <source>
        <dbReference type="Proteomes" id="UP000079169"/>
    </source>
</evidence>
<proteinExistence type="predicted"/>
<keyword evidence="2" id="KW-0472">Membrane</keyword>
<keyword evidence="4" id="KW-1185">Reference proteome</keyword>
<sequence>MKLIVNYLCVSLYYAIGLLISLKYLFLYFVQVCSGASRPAEDLEDEDVSKDSKFDFHEETLKIKEQNVHFNFVSAGSPKNPLMLFLHGFPESWYIWKHQMSEFSHEYWTVAVDIKTNFRTIADRYFLVDSLKVFLDHLGRNRCILIGRDFGGSLVWSFLDKYPELVVKSIIINAPHPAVFKQELKKMSQLIKTSPNMFYLIPKLPEWHFSRKNYHKLDTLYKDAELSAAEMNTIKYHFKKNNSENLKNGLTVLRSNFIADTIFRPHSKISTAETYPQVLVIYTKSNPKYNDACFAHNFVKQALQVTEIQTKHGHYFQLNERSSKLLNRIIRDYFENPSKWDTDWNEEDKTTSGNVLKENFDEHEKEKVDKESVGEVFDKLIKQCNETIEDIKEDMEGKREKTLLPTQRTKWDTDWNEEDKTTSGNVLKENFDEHEKEKVDKENSNLDKRESDYFENPSKWDTDWNEEDKTTSGNVLKENFDEHEKEKVDKENVGEVFDKLIKQCNETIEDIKEDMDGKGEKKRE</sequence>
<reference evidence="5" key="1">
    <citation type="submission" date="2025-08" db="UniProtKB">
        <authorList>
            <consortium name="RefSeq"/>
        </authorList>
    </citation>
    <scope>IDENTIFICATION</scope>
</reference>
<evidence type="ECO:0000259" key="3">
    <source>
        <dbReference type="Pfam" id="PF00561"/>
    </source>
</evidence>
<dbReference type="RefSeq" id="XP_026677365.1">
    <property type="nucleotide sequence ID" value="XM_026821564.1"/>
</dbReference>
<name>A0A3Q0ISN3_DIACI</name>
<evidence type="ECO:0000256" key="1">
    <source>
        <dbReference type="SAM" id="MobiDB-lite"/>
    </source>
</evidence>
<organism evidence="4 5">
    <name type="scientific">Diaphorina citri</name>
    <name type="common">Asian citrus psyllid</name>
    <dbReference type="NCBI Taxonomy" id="121845"/>
    <lineage>
        <taxon>Eukaryota</taxon>
        <taxon>Metazoa</taxon>
        <taxon>Ecdysozoa</taxon>
        <taxon>Arthropoda</taxon>
        <taxon>Hexapoda</taxon>
        <taxon>Insecta</taxon>
        <taxon>Pterygota</taxon>
        <taxon>Neoptera</taxon>
        <taxon>Paraneoptera</taxon>
        <taxon>Hemiptera</taxon>
        <taxon>Sternorrhyncha</taxon>
        <taxon>Psylloidea</taxon>
        <taxon>Psyllidae</taxon>
        <taxon>Diaphorininae</taxon>
        <taxon>Diaphorina</taxon>
    </lineage>
</organism>
<accession>A0A3Q0ISN3</accession>
<feature type="compositionally biased region" description="Basic and acidic residues" evidence="1">
    <location>
        <begin position="478"/>
        <end position="491"/>
    </location>
</feature>
<dbReference type="Proteomes" id="UP000079169">
    <property type="component" value="Unplaced"/>
</dbReference>
<dbReference type="KEGG" id="dci:103506643"/>
<dbReference type="InterPro" id="IPR000073">
    <property type="entry name" value="AB_hydrolase_1"/>
</dbReference>
<feature type="region of interest" description="Disordered" evidence="1">
    <location>
        <begin position="414"/>
        <end position="491"/>
    </location>
</feature>